<sequence length="410" mass="47849">MEQVTFNWILQCVSSSSCIIPVLDTTIIRDDRVLCEYTMNDRVLYKTQPSDIVTINQLLAGLITTFTIKNRLKRQGDIVCYISSKVFRESLTLKELKEFNTNYSGLSKITSVQIAKKHFYREPRHYVYQLNYQSEKYIPSFGMKKDNKLIRVDSRDFYEKSRDIARLLLLYIEENKMKKVISITIDLVSDDDYKLWLMDVTDCKVMDMGTLKMYRIDSYKDLKSIPKKKPGFKSFANRTMQGYSCPSFPVIITPEICSSDDEGEKVMGKKEEKIDIPEVPLLFRKNTIFRKELKKKKRGHESDENFRDFLEILSKTFAKYEAENKGREYCDGDIEKEMKRIASILDPEYGNDDPSGLKLNNDRPFTHSPSLVPGYHLKGNLKTNSNVVSRKGSEVSYRRHSNFRIKTSRK</sequence>
<gene>
    <name evidence="1" type="ORF">SteCoe_9225</name>
</gene>
<dbReference type="AlphaFoldDB" id="A0A1R2CIA6"/>
<keyword evidence="2" id="KW-1185">Reference proteome</keyword>
<name>A0A1R2CIA6_9CILI</name>
<dbReference type="Proteomes" id="UP000187209">
    <property type="component" value="Unassembled WGS sequence"/>
</dbReference>
<evidence type="ECO:0000313" key="1">
    <source>
        <dbReference type="EMBL" id="OMJ88762.1"/>
    </source>
</evidence>
<protein>
    <submittedName>
        <fullName evidence="1">Uncharacterized protein</fullName>
    </submittedName>
</protein>
<comment type="caution">
    <text evidence="1">The sequence shown here is derived from an EMBL/GenBank/DDBJ whole genome shotgun (WGS) entry which is preliminary data.</text>
</comment>
<reference evidence="1 2" key="1">
    <citation type="submission" date="2016-11" db="EMBL/GenBank/DDBJ databases">
        <title>The macronuclear genome of Stentor coeruleus: a giant cell with tiny introns.</title>
        <authorList>
            <person name="Slabodnick M."/>
            <person name="Ruby J.G."/>
            <person name="Reiff S.B."/>
            <person name="Swart E.C."/>
            <person name="Gosai S."/>
            <person name="Prabakaran S."/>
            <person name="Witkowska E."/>
            <person name="Larue G.E."/>
            <person name="Fisher S."/>
            <person name="Freeman R.M."/>
            <person name="Gunawardena J."/>
            <person name="Chu W."/>
            <person name="Stover N.A."/>
            <person name="Gregory B.D."/>
            <person name="Nowacki M."/>
            <person name="Derisi J."/>
            <person name="Roy S.W."/>
            <person name="Marshall W.F."/>
            <person name="Sood P."/>
        </authorList>
    </citation>
    <scope>NUCLEOTIDE SEQUENCE [LARGE SCALE GENOMIC DNA]</scope>
    <source>
        <strain evidence="1">WM001</strain>
    </source>
</reference>
<evidence type="ECO:0000313" key="2">
    <source>
        <dbReference type="Proteomes" id="UP000187209"/>
    </source>
</evidence>
<accession>A0A1R2CIA6</accession>
<dbReference type="EMBL" id="MPUH01000142">
    <property type="protein sequence ID" value="OMJ88762.1"/>
    <property type="molecule type" value="Genomic_DNA"/>
</dbReference>
<proteinExistence type="predicted"/>
<organism evidence="1 2">
    <name type="scientific">Stentor coeruleus</name>
    <dbReference type="NCBI Taxonomy" id="5963"/>
    <lineage>
        <taxon>Eukaryota</taxon>
        <taxon>Sar</taxon>
        <taxon>Alveolata</taxon>
        <taxon>Ciliophora</taxon>
        <taxon>Postciliodesmatophora</taxon>
        <taxon>Heterotrichea</taxon>
        <taxon>Heterotrichida</taxon>
        <taxon>Stentoridae</taxon>
        <taxon>Stentor</taxon>
    </lineage>
</organism>